<evidence type="ECO:0000313" key="1">
    <source>
        <dbReference type="EMBL" id="MPN37584.1"/>
    </source>
</evidence>
<organism evidence="1">
    <name type="scientific">bioreactor metagenome</name>
    <dbReference type="NCBI Taxonomy" id="1076179"/>
    <lineage>
        <taxon>unclassified sequences</taxon>
        <taxon>metagenomes</taxon>
        <taxon>ecological metagenomes</taxon>
    </lineage>
</organism>
<accession>A0A645HNA5</accession>
<comment type="caution">
    <text evidence="1">The sequence shown here is derived from an EMBL/GenBank/DDBJ whole genome shotgun (WGS) entry which is preliminary data.</text>
</comment>
<sequence length="89" mass="9663">MPNPYNTWQPILPENIENPLAPKLGNVPKRVALDADLVVLAMGGRPDDAPYLEGQREMVAPELYNIGDSFAAGRVLEACRAAYALATKI</sequence>
<name>A0A645HNA5_9ZZZZ</name>
<dbReference type="AlphaFoldDB" id="A0A645HNA5"/>
<proteinExistence type="predicted"/>
<dbReference type="Gene3D" id="3.50.50.60">
    <property type="entry name" value="FAD/NAD(P)-binding domain"/>
    <property type="match status" value="1"/>
</dbReference>
<dbReference type="EMBL" id="VSSQ01092319">
    <property type="protein sequence ID" value="MPN37584.1"/>
    <property type="molecule type" value="Genomic_DNA"/>
</dbReference>
<gene>
    <name evidence="1" type="ORF">SDC9_185104</name>
</gene>
<dbReference type="InterPro" id="IPR036188">
    <property type="entry name" value="FAD/NAD-bd_sf"/>
</dbReference>
<protein>
    <submittedName>
        <fullName evidence="1">Uncharacterized protein</fullName>
    </submittedName>
</protein>
<reference evidence="1" key="1">
    <citation type="submission" date="2019-08" db="EMBL/GenBank/DDBJ databases">
        <authorList>
            <person name="Kucharzyk K."/>
            <person name="Murdoch R.W."/>
            <person name="Higgins S."/>
            <person name="Loffler F."/>
        </authorList>
    </citation>
    <scope>NUCLEOTIDE SEQUENCE</scope>
</reference>
<dbReference type="Gene3D" id="3.40.50.720">
    <property type="entry name" value="NAD(P)-binding Rossmann-like Domain"/>
    <property type="match status" value="1"/>
</dbReference>